<sequence>MRTTDENNYKEACLRNCSCKAALFRYNGDLTACSCYPPSEIFSLMINKPVNLSLQLVGILKGANCISSTYSYLGQLYFHSYFQQLWLLEDGNITMYL</sequence>
<keyword evidence="2" id="KW-1185">Reference proteome</keyword>
<organism evidence="1 2">
    <name type="scientific">Platanthera guangdongensis</name>
    <dbReference type="NCBI Taxonomy" id="2320717"/>
    <lineage>
        <taxon>Eukaryota</taxon>
        <taxon>Viridiplantae</taxon>
        <taxon>Streptophyta</taxon>
        <taxon>Embryophyta</taxon>
        <taxon>Tracheophyta</taxon>
        <taxon>Spermatophyta</taxon>
        <taxon>Magnoliopsida</taxon>
        <taxon>Liliopsida</taxon>
        <taxon>Asparagales</taxon>
        <taxon>Orchidaceae</taxon>
        <taxon>Orchidoideae</taxon>
        <taxon>Orchideae</taxon>
        <taxon>Orchidinae</taxon>
        <taxon>Platanthera</taxon>
    </lineage>
</organism>
<dbReference type="Proteomes" id="UP001412067">
    <property type="component" value="Unassembled WGS sequence"/>
</dbReference>
<name>A0ABR2LHM0_9ASPA</name>
<evidence type="ECO:0000313" key="2">
    <source>
        <dbReference type="Proteomes" id="UP001412067"/>
    </source>
</evidence>
<accession>A0ABR2LHM0</accession>
<proteinExistence type="predicted"/>
<reference evidence="1 2" key="1">
    <citation type="journal article" date="2022" name="Nat. Plants">
        <title>Genomes of leafy and leafless Platanthera orchids illuminate the evolution of mycoheterotrophy.</title>
        <authorList>
            <person name="Li M.H."/>
            <person name="Liu K.W."/>
            <person name="Li Z."/>
            <person name="Lu H.C."/>
            <person name="Ye Q.L."/>
            <person name="Zhang D."/>
            <person name="Wang J.Y."/>
            <person name="Li Y.F."/>
            <person name="Zhong Z.M."/>
            <person name="Liu X."/>
            <person name="Yu X."/>
            <person name="Liu D.K."/>
            <person name="Tu X.D."/>
            <person name="Liu B."/>
            <person name="Hao Y."/>
            <person name="Liao X.Y."/>
            <person name="Jiang Y.T."/>
            <person name="Sun W.H."/>
            <person name="Chen J."/>
            <person name="Chen Y.Q."/>
            <person name="Ai Y."/>
            <person name="Zhai J.W."/>
            <person name="Wu S.S."/>
            <person name="Zhou Z."/>
            <person name="Hsiao Y.Y."/>
            <person name="Wu W.L."/>
            <person name="Chen Y.Y."/>
            <person name="Lin Y.F."/>
            <person name="Hsu J.L."/>
            <person name="Li C.Y."/>
            <person name="Wang Z.W."/>
            <person name="Zhao X."/>
            <person name="Zhong W.Y."/>
            <person name="Ma X.K."/>
            <person name="Ma L."/>
            <person name="Huang J."/>
            <person name="Chen G.Z."/>
            <person name="Huang M.Z."/>
            <person name="Huang L."/>
            <person name="Peng D.H."/>
            <person name="Luo Y.B."/>
            <person name="Zou S.Q."/>
            <person name="Chen S.P."/>
            <person name="Lan S."/>
            <person name="Tsai W.C."/>
            <person name="Van de Peer Y."/>
            <person name="Liu Z.J."/>
        </authorList>
    </citation>
    <scope>NUCLEOTIDE SEQUENCE [LARGE SCALE GENOMIC DNA]</scope>
    <source>
        <strain evidence="1">Lor288</strain>
    </source>
</reference>
<comment type="caution">
    <text evidence="1">The sequence shown here is derived from an EMBL/GenBank/DDBJ whole genome shotgun (WGS) entry which is preliminary data.</text>
</comment>
<gene>
    <name evidence="1" type="ORF">KSP40_PGU004752</name>
</gene>
<dbReference type="EMBL" id="JBBWWR010000020">
    <property type="protein sequence ID" value="KAK8940225.1"/>
    <property type="molecule type" value="Genomic_DNA"/>
</dbReference>
<evidence type="ECO:0000313" key="1">
    <source>
        <dbReference type="EMBL" id="KAK8940225.1"/>
    </source>
</evidence>
<protein>
    <submittedName>
        <fullName evidence="1">Uncharacterized protein</fullName>
    </submittedName>
</protein>